<dbReference type="Proteomes" id="UP001227268">
    <property type="component" value="Unassembled WGS sequence"/>
</dbReference>
<dbReference type="EMBL" id="JASBWT010000001">
    <property type="protein sequence ID" value="KAJ9109131.1"/>
    <property type="molecule type" value="Genomic_DNA"/>
</dbReference>
<organism evidence="1 2">
    <name type="scientific">Naganishia friedmannii</name>
    <dbReference type="NCBI Taxonomy" id="89922"/>
    <lineage>
        <taxon>Eukaryota</taxon>
        <taxon>Fungi</taxon>
        <taxon>Dikarya</taxon>
        <taxon>Basidiomycota</taxon>
        <taxon>Agaricomycotina</taxon>
        <taxon>Tremellomycetes</taxon>
        <taxon>Filobasidiales</taxon>
        <taxon>Filobasidiaceae</taxon>
        <taxon>Naganishia</taxon>
    </lineage>
</organism>
<protein>
    <submittedName>
        <fullName evidence="1">Uncharacterized protein</fullName>
    </submittedName>
</protein>
<proteinExistence type="predicted"/>
<gene>
    <name evidence="1" type="ORF">QFC21_000459</name>
</gene>
<evidence type="ECO:0000313" key="2">
    <source>
        <dbReference type="Proteomes" id="UP001227268"/>
    </source>
</evidence>
<sequence>MYLPPIIARLLPIFADSSTTSTTPTSSIVVTTDVKTFRPIKAHATHPISQALLWHDASQRHTLQDMRSFNLDSDIDIESITGNNDLQQAIDPPPLVLRTRRITITRPRHAPSAHLLRNLTFHHRSTLLLASREWEETEVEAPDVTDRETLRSLAMMSSNAYIEPDTPEWYPLDNWNATTPFGWDKDSDGLKGHIFADDTNSTVVISIKGTSAGVLGSGGPTSKNDKFNNLYNNVSFMYPNASIWLTGHSLGGALSSLIGLTFGAPVVAFESPADRLAAQRLHLPLPPGIPMNRMGITHVYHNADPIPMGALESRCHLGESIIYDTVGKKGWAVDVRTHRITDIINRILNEDWEAPPSENTTAKYHEQISRPLWSRLWGWPGRRRTGHEGEEEGKPRDPKKKKRNPNAVPQAEPEDDCVDCFRWYVL</sequence>
<accession>A0ACC2WCL7</accession>
<comment type="caution">
    <text evidence="1">The sequence shown here is derived from an EMBL/GenBank/DDBJ whole genome shotgun (WGS) entry which is preliminary data.</text>
</comment>
<name>A0ACC2WCL7_9TREE</name>
<reference evidence="1" key="1">
    <citation type="submission" date="2023-04" db="EMBL/GenBank/DDBJ databases">
        <title>Draft Genome sequencing of Naganishia species isolated from polar environments using Oxford Nanopore Technology.</title>
        <authorList>
            <person name="Leo P."/>
            <person name="Venkateswaran K."/>
        </authorList>
    </citation>
    <scope>NUCLEOTIDE SEQUENCE</scope>
    <source>
        <strain evidence="1">MNA-CCFEE 5423</strain>
    </source>
</reference>
<evidence type="ECO:0000313" key="1">
    <source>
        <dbReference type="EMBL" id="KAJ9109131.1"/>
    </source>
</evidence>
<keyword evidence="2" id="KW-1185">Reference proteome</keyword>